<feature type="transmembrane region" description="Helical" evidence="7">
    <location>
        <begin position="45"/>
        <end position="70"/>
    </location>
</feature>
<proteinExistence type="inferred from homology"/>
<evidence type="ECO:0000256" key="4">
    <source>
        <dbReference type="ARBA" id="ARBA00022692"/>
    </source>
</evidence>
<dbReference type="CDD" id="cd13127">
    <property type="entry name" value="MATE_tuaB_like"/>
    <property type="match status" value="1"/>
</dbReference>
<dbReference type="PANTHER" id="PTHR30250:SF10">
    <property type="entry name" value="LIPOPOLYSACCHARIDE BIOSYNTHESIS PROTEIN WZXC"/>
    <property type="match status" value="1"/>
</dbReference>
<feature type="transmembrane region" description="Helical" evidence="7">
    <location>
        <begin position="435"/>
        <end position="456"/>
    </location>
</feature>
<keyword evidence="5 7" id="KW-1133">Transmembrane helix</keyword>
<feature type="transmembrane region" description="Helical" evidence="7">
    <location>
        <begin position="310"/>
        <end position="330"/>
    </location>
</feature>
<dbReference type="PANTHER" id="PTHR30250">
    <property type="entry name" value="PST FAMILY PREDICTED COLANIC ACID TRANSPORTER"/>
    <property type="match status" value="1"/>
</dbReference>
<evidence type="ECO:0000256" key="6">
    <source>
        <dbReference type="ARBA" id="ARBA00023136"/>
    </source>
</evidence>
<sequence length="502" mass="54741">MFDKLRRVLRTIYQRALPDGTLTNQTVKSGVWSAGMKIGMRGLQVLSLVVLARILGPREFGLMGIALITYTSLRRFSELGIKSALIQRSEANVDTFLDTAWTLQLVRGLVLALLLVTSAPAVAWFFDEPRVTLILRVIAVSPIVAGVINPSIVYFQKDLDMHKQFLFGMSASVAKFVASVAIAIIYESVWALVAGFIIADFARLVASYALHDYRPGLNIDRAQVRELIGYGKWITASKAISFILTSGDDALVGRLVSTTGLGYYQLGYQLAKMPTMEMSRSVSTVVFPLYSKLQDDTEMLGNAVLRSVRLLSFLAFPATVGIILTARSFIPAVLGSQWNPIVPVMQIVAVYGGFAALTSVFADVWNAVGRPDLNPKINGIRLLFSGILIIPATIRYDLVGAAGAIVGVYLLTVPLQIHVVVRCLDIRHRALLKELAYPALASGIMGLVLLGVRQTVSIELVVVKFALLVVVGAAVYVSAALLLDSHSQWDIRTEFDSIIRSL</sequence>
<dbReference type="Pfam" id="PF13440">
    <property type="entry name" value="Polysacc_synt_3"/>
    <property type="match status" value="1"/>
</dbReference>
<evidence type="ECO:0000256" key="3">
    <source>
        <dbReference type="ARBA" id="ARBA00022475"/>
    </source>
</evidence>
<dbReference type="Proteomes" id="UP000199126">
    <property type="component" value="Unassembled WGS sequence"/>
</dbReference>
<feature type="transmembrane region" description="Helical" evidence="7">
    <location>
        <begin position="462"/>
        <end position="483"/>
    </location>
</feature>
<feature type="transmembrane region" description="Helical" evidence="7">
    <location>
        <begin position="400"/>
        <end position="423"/>
    </location>
</feature>
<protein>
    <submittedName>
        <fullName evidence="8">Polysaccharide transporter, PST family</fullName>
    </submittedName>
</protein>
<evidence type="ECO:0000256" key="7">
    <source>
        <dbReference type="SAM" id="Phobius"/>
    </source>
</evidence>
<feature type="transmembrane region" description="Helical" evidence="7">
    <location>
        <begin position="133"/>
        <end position="156"/>
    </location>
</feature>
<reference evidence="9" key="1">
    <citation type="submission" date="2016-10" db="EMBL/GenBank/DDBJ databases">
        <authorList>
            <person name="Varghese N."/>
            <person name="Submissions S."/>
        </authorList>
    </citation>
    <scope>NUCLEOTIDE SEQUENCE [LARGE SCALE GENOMIC DNA]</scope>
    <source>
        <strain evidence="9">CGMCC 1.10121</strain>
    </source>
</reference>
<name>A0A1H8MPQ5_9EURY</name>
<evidence type="ECO:0000256" key="5">
    <source>
        <dbReference type="ARBA" id="ARBA00022989"/>
    </source>
</evidence>
<keyword evidence="3" id="KW-1003">Cell membrane</keyword>
<feature type="transmembrane region" description="Helical" evidence="7">
    <location>
        <begin position="176"/>
        <end position="199"/>
    </location>
</feature>
<keyword evidence="9" id="KW-1185">Reference proteome</keyword>
<dbReference type="GO" id="GO:0005886">
    <property type="term" value="C:plasma membrane"/>
    <property type="evidence" value="ECO:0007669"/>
    <property type="project" value="UniProtKB-SubCell"/>
</dbReference>
<dbReference type="InterPro" id="IPR050833">
    <property type="entry name" value="Poly_Biosynth_Transport"/>
</dbReference>
<comment type="similarity">
    <text evidence="2">Belongs to the polysaccharide synthase family.</text>
</comment>
<accession>A0A1H8MPQ5</accession>
<comment type="subcellular location">
    <subcellularLocation>
        <location evidence="1">Cell membrane</location>
        <topology evidence="1">Multi-pass membrane protein</topology>
    </subcellularLocation>
</comment>
<dbReference type="EMBL" id="FODV01000001">
    <property type="protein sequence ID" value="SEO19214.1"/>
    <property type="molecule type" value="Genomic_DNA"/>
</dbReference>
<evidence type="ECO:0000313" key="9">
    <source>
        <dbReference type="Proteomes" id="UP000199126"/>
    </source>
</evidence>
<evidence type="ECO:0000256" key="1">
    <source>
        <dbReference type="ARBA" id="ARBA00004651"/>
    </source>
</evidence>
<gene>
    <name evidence="8" type="ORF">SAMN04487948_1015</name>
</gene>
<feature type="transmembrane region" description="Helical" evidence="7">
    <location>
        <begin position="105"/>
        <end position="126"/>
    </location>
</feature>
<organism evidence="8 9">
    <name type="scientific">Halogranum amylolyticum</name>
    <dbReference type="NCBI Taxonomy" id="660520"/>
    <lineage>
        <taxon>Archaea</taxon>
        <taxon>Methanobacteriati</taxon>
        <taxon>Methanobacteriota</taxon>
        <taxon>Stenosarchaea group</taxon>
        <taxon>Halobacteria</taxon>
        <taxon>Halobacteriales</taxon>
        <taxon>Haloferacaceae</taxon>
    </lineage>
</organism>
<evidence type="ECO:0000256" key="2">
    <source>
        <dbReference type="ARBA" id="ARBA00007430"/>
    </source>
</evidence>
<keyword evidence="4 7" id="KW-0812">Transmembrane</keyword>
<feature type="transmembrane region" description="Helical" evidence="7">
    <location>
        <begin position="377"/>
        <end position="394"/>
    </location>
</feature>
<dbReference type="AlphaFoldDB" id="A0A1H8MPQ5"/>
<feature type="transmembrane region" description="Helical" evidence="7">
    <location>
        <begin position="342"/>
        <end position="365"/>
    </location>
</feature>
<evidence type="ECO:0000313" key="8">
    <source>
        <dbReference type="EMBL" id="SEO19214.1"/>
    </source>
</evidence>
<keyword evidence="6 7" id="KW-0472">Membrane</keyword>